<organism evidence="1 2">
    <name type="scientific">Luedemannella flava</name>
    <dbReference type="NCBI Taxonomy" id="349316"/>
    <lineage>
        <taxon>Bacteria</taxon>
        <taxon>Bacillati</taxon>
        <taxon>Actinomycetota</taxon>
        <taxon>Actinomycetes</taxon>
        <taxon>Micromonosporales</taxon>
        <taxon>Micromonosporaceae</taxon>
        <taxon>Luedemannella</taxon>
    </lineage>
</organism>
<accession>A0ABP4YG49</accession>
<gene>
    <name evidence="1" type="ORF">GCM10009682_40180</name>
</gene>
<keyword evidence="2" id="KW-1185">Reference proteome</keyword>
<comment type="caution">
    <text evidence="1">The sequence shown here is derived from an EMBL/GenBank/DDBJ whole genome shotgun (WGS) entry which is preliminary data.</text>
</comment>
<name>A0ABP4YG49_9ACTN</name>
<proteinExistence type="predicted"/>
<dbReference type="Proteomes" id="UP001500218">
    <property type="component" value="Unassembled WGS sequence"/>
</dbReference>
<protein>
    <submittedName>
        <fullName evidence="1">Uncharacterized protein</fullName>
    </submittedName>
</protein>
<dbReference type="EMBL" id="BAAALT010000130">
    <property type="protein sequence ID" value="GAA1815091.1"/>
    <property type="molecule type" value="Genomic_DNA"/>
</dbReference>
<evidence type="ECO:0000313" key="2">
    <source>
        <dbReference type="Proteomes" id="UP001500218"/>
    </source>
</evidence>
<sequence>MAKFRVNVCLEPYGAADLNAALTAAMAPFDYNLADDWNPAGAWDWWRIDAGRGYRFAVKPEHDGDPRLIHGDDDPEPLHCDGGPRGLLDFDAMRQQAVDRARAEWHTQQRDFQKLVADHPAAQPLTTFLARHEADPEGYPREQAVADHHAQPLIRAVNHQTAWERYPSLGIWVLGPNSDPISQLTREPRPDIEHAAAWAVTTYALLTTDGQWIDPDQLGPFAELRDGEDADDAYARQSSAYLDNLDEDCVIVRLLCHC</sequence>
<reference evidence="2" key="1">
    <citation type="journal article" date="2019" name="Int. J. Syst. Evol. Microbiol.">
        <title>The Global Catalogue of Microorganisms (GCM) 10K type strain sequencing project: providing services to taxonomists for standard genome sequencing and annotation.</title>
        <authorList>
            <consortium name="The Broad Institute Genomics Platform"/>
            <consortium name="The Broad Institute Genome Sequencing Center for Infectious Disease"/>
            <person name="Wu L."/>
            <person name="Ma J."/>
        </authorList>
    </citation>
    <scope>NUCLEOTIDE SEQUENCE [LARGE SCALE GENOMIC DNA]</scope>
    <source>
        <strain evidence="2">JCM 13250</strain>
    </source>
</reference>
<evidence type="ECO:0000313" key="1">
    <source>
        <dbReference type="EMBL" id="GAA1815091.1"/>
    </source>
</evidence>